<evidence type="ECO:0008006" key="3">
    <source>
        <dbReference type="Google" id="ProtNLM"/>
    </source>
</evidence>
<sequence>MWLSRWRTETVTCIACGETIPRSEAREYDKYGNRWEREGKTFEYFCKPCDGDLCRYGRDGLEAQLTDLEAGEHSQEAFLRRYLCSLEERRRVEER</sequence>
<protein>
    <recommendedName>
        <fullName evidence="3">Small CPxCG-related zinc finger protein</fullName>
    </recommendedName>
</protein>
<evidence type="ECO:0000313" key="1">
    <source>
        <dbReference type="EMBL" id="UTF54972.1"/>
    </source>
</evidence>
<organism evidence="1 2">
    <name type="scientific">Natronosalvus rutilus</name>
    <dbReference type="NCBI Taxonomy" id="2953753"/>
    <lineage>
        <taxon>Archaea</taxon>
        <taxon>Methanobacteriati</taxon>
        <taxon>Methanobacteriota</taxon>
        <taxon>Stenosarchaea group</taxon>
        <taxon>Halobacteria</taxon>
        <taxon>Halobacteriales</taxon>
        <taxon>Natrialbaceae</taxon>
        <taxon>Natronosalvus</taxon>
    </lineage>
</organism>
<dbReference type="Pfam" id="PF24443">
    <property type="entry name" value="DUF7562"/>
    <property type="match status" value="1"/>
</dbReference>
<dbReference type="KEGG" id="sawl:NGM29_06880"/>
<dbReference type="AlphaFoldDB" id="A0A9E7SWE8"/>
<gene>
    <name evidence="1" type="ORF">NGM29_06880</name>
</gene>
<dbReference type="InterPro" id="IPR055984">
    <property type="entry name" value="DUF7562"/>
</dbReference>
<keyword evidence="2" id="KW-1185">Reference proteome</keyword>
<evidence type="ECO:0000313" key="2">
    <source>
        <dbReference type="Proteomes" id="UP001056855"/>
    </source>
</evidence>
<dbReference type="Proteomes" id="UP001056855">
    <property type="component" value="Chromosome"/>
</dbReference>
<name>A0A9E7SWE8_9EURY</name>
<dbReference type="RefSeq" id="WP_254159711.1">
    <property type="nucleotide sequence ID" value="NZ_CP100355.1"/>
</dbReference>
<dbReference type="GeneID" id="73289756"/>
<proteinExistence type="predicted"/>
<accession>A0A9E7SWE8</accession>
<dbReference type="EMBL" id="CP100355">
    <property type="protein sequence ID" value="UTF54972.1"/>
    <property type="molecule type" value="Genomic_DNA"/>
</dbReference>
<reference evidence="1" key="1">
    <citation type="submission" date="2022-06" db="EMBL/GenBank/DDBJ databases">
        <title>Diverse halophilic archaea isolated from saline environments.</title>
        <authorList>
            <person name="Cui H.-L."/>
        </authorList>
    </citation>
    <scope>NUCLEOTIDE SEQUENCE</scope>
    <source>
        <strain evidence="1">WLHS1</strain>
    </source>
</reference>